<gene>
    <name evidence="1" type="ORF">BSZ36_03755</name>
</gene>
<dbReference type="InParanoid" id="A0A259TWN3"/>
<evidence type="ECO:0000313" key="2">
    <source>
        <dbReference type="Proteomes" id="UP000216446"/>
    </source>
</evidence>
<dbReference type="EMBL" id="MQWB01000001">
    <property type="protein sequence ID" value="OZC02179.1"/>
    <property type="molecule type" value="Genomic_DNA"/>
</dbReference>
<evidence type="ECO:0000313" key="1">
    <source>
        <dbReference type="EMBL" id="OZC02179.1"/>
    </source>
</evidence>
<dbReference type="PROSITE" id="PS51257">
    <property type="entry name" value="PROKAR_LIPOPROTEIN"/>
    <property type="match status" value="1"/>
</dbReference>
<sequence length="530" mass="56501">MPRFLTLGLAFTVLLSVAGCSITRMEREVIPAEKLQSSEREAKVIQAHLLGGDLIVFETWETSDTVIRGEGVRYDPLRTEFARGPQAIALDSVGVFVADREVAVPRTIIGMTILTGVSAALTAACLSNPKSCFGSCPTFYQTTGERALLAEGYSASIAPSLEDRDVDRLATLHQGGAYELRMTNEALETHVTRRADLLAVPVASGGRAYFAGHGTNDGAFWATSAPASPSSCAAPEGDCTAPLASADGIERFSTSDSTDLAAKESLALTFRDVAPEARYGLAITGRQTLLTTFLVYQGLAYAGPDVGAWVAQAETRNRSGTPTTSPALDMVTRMPVEVKTADGTWQEVGVVSETGPLARDAYLVVLPAGVSGDVEVRLRPTMGAWRIDAVSLVRLDAQVAPVRVSPSVVVREGEGGAPAADADALADLTEDARQLVNLPGVALRLGYEVPLAPEGSSWDLFLESEGYYLEWMRDEWMVDHDPDALAHLLFSPEAALRDLAPMFKAMEAEMDAAFWASRFAAPSAAPLPDF</sequence>
<dbReference type="RefSeq" id="WP_179271008.1">
    <property type="nucleotide sequence ID" value="NZ_MQWB01000001.1"/>
</dbReference>
<accession>A0A259TWN3</accession>
<protein>
    <submittedName>
        <fullName evidence="1">Uncharacterized protein</fullName>
    </submittedName>
</protein>
<comment type="caution">
    <text evidence="1">The sequence shown here is derived from an EMBL/GenBank/DDBJ whole genome shotgun (WGS) entry which is preliminary data.</text>
</comment>
<organism evidence="1 2">
    <name type="scientific">Rubricoccus marinus</name>
    <dbReference type="NCBI Taxonomy" id="716817"/>
    <lineage>
        <taxon>Bacteria</taxon>
        <taxon>Pseudomonadati</taxon>
        <taxon>Rhodothermota</taxon>
        <taxon>Rhodothermia</taxon>
        <taxon>Rhodothermales</taxon>
        <taxon>Rubricoccaceae</taxon>
        <taxon>Rubricoccus</taxon>
    </lineage>
</organism>
<keyword evidence="2" id="KW-1185">Reference proteome</keyword>
<dbReference type="Proteomes" id="UP000216446">
    <property type="component" value="Unassembled WGS sequence"/>
</dbReference>
<reference evidence="1 2" key="1">
    <citation type="submission" date="2016-11" db="EMBL/GenBank/DDBJ databases">
        <title>Study of marine rhodopsin-containing bacteria.</title>
        <authorList>
            <person name="Yoshizawa S."/>
            <person name="Kumagai Y."/>
            <person name="Kogure K."/>
        </authorList>
    </citation>
    <scope>NUCLEOTIDE SEQUENCE [LARGE SCALE GENOMIC DNA]</scope>
    <source>
        <strain evidence="1 2">SG-29</strain>
    </source>
</reference>
<proteinExistence type="predicted"/>
<dbReference type="AlphaFoldDB" id="A0A259TWN3"/>
<name>A0A259TWN3_9BACT</name>